<organism evidence="2 3">
    <name type="scientific">Heracleum sosnowskyi</name>
    <dbReference type="NCBI Taxonomy" id="360622"/>
    <lineage>
        <taxon>Eukaryota</taxon>
        <taxon>Viridiplantae</taxon>
        <taxon>Streptophyta</taxon>
        <taxon>Embryophyta</taxon>
        <taxon>Tracheophyta</taxon>
        <taxon>Spermatophyta</taxon>
        <taxon>Magnoliopsida</taxon>
        <taxon>eudicotyledons</taxon>
        <taxon>Gunneridae</taxon>
        <taxon>Pentapetalae</taxon>
        <taxon>asterids</taxon>
        <taxon>campanulids</taxon>
        <taxon>Apiales</taxon>
        <taxon>Apiaceae</taxon>
        <taxon>Apioideae</taxon>
        <taxon>apioid superclade</taxon>
        <taxon>Tordylieae</taxon>
        <taxon>Tordyliinae</taxon>
        <taxon>Heracleum</taxon>
    </lineage>
</organism>
<accession>A0AAD8MZU6</accession>
<feature type="region of interest" description="Disordered" evidence="1">
    <location>
        <begin position="199"/>
        <end position="224"/>
    </location>
</feature>
<evidence type="ECO:0000313" key="3">
    <source>
        <dbReference type="Proteomes" id="UP001237642"/>
    </source>
</evidence>
<dbReference type="AlphaFoldDB" id="A0AAD8MZU6"/>
<comment type="caution">
    <text evidence="2">The sequence shown here is derived from an EMBL/GenBank/DDBJ whole genome shotgun (WGS) entry which is preliminary data.</text>
</comment>
<reference evidence="2" key="2">
    <citation type="submission" date="2023-05" db="EMBL/GenBank/DDBJ databases">
        <authorList>
            <person name="Schelkunov M.I."/>
        </authorList>
    </citation>
    <scope>NUCLEOTIDE SEQUENCE</scope>
    <source>
        <strain evidence="2">Hsosn_3</strain>
        <tissue evidence="2">Leaf</tissue>
    </source>
</reference>
<dbReference type="EMBL" id="JAUIZM010000004">
    <property type="protein sequence ID" value="KAK1390931.1"/>
    <property type="molecule type" value="Genomic_DNA"/>
</dbReference>
<evidence type="ECO:0000313" key="2">
    <source>
        <dbReference type="EMBL" id="KAK1390931.1"/>
    </source>
</evidence>
<protein>
    <submittedName>
        <fullName evidence="2">Uncharacterized protein</fullName>
    </submittedName>
</protein>
<gene>
    <name evidence="2" type="ORF">POM88_019109</name>
</gene>
<feature type="compositionally biased region" description="Basic residues" evidence="1">
    <location>
        <begin position="171"/>
        <end position="183"/>
    </location>
</feature>
<proteinExistence type="predicted"/>
<feature type="region of interest" description="Disordered" evidence="1">
    <location>
        <begin position="80"/>
        <end position="124"/>
    </location>
</feature>
<dbReference type="Proteomes" id="UP001237642">
    <property type="component" value="Unassembled WGS sequence"/>
</dbReference>
<feature type="region of interest" description="Disordered" evidence="1">
    <location>
        <begin position="149"/>
        <end position="183"/>
    </location>
</feature>
<feature type="compositionally biased region" description="Basic and acidic residues" evidence="1">
    <location>
        <begin position="149"/>
        <end position="170"/>
    </location>
</feature>
<evidence type="ECO:0000256" key="1">
    <source>
        <dbReference type="SAM" id="MobiDB-lite"/>
    </source>
</evidence>
<reference evidence="2" key="1">
    <citation type="submission" date="2023-02" db="EMBL/GenBank/DDBJ databases">
        <title>Genome of toxic invasive species Heracleum sosnowskyi carries increased number of genes despite the absence of recent whole-genome duplications.</title>
        <authorList>
            <person name="Schelkunov M."/>
            <person name="Shtratnikova V."/>
            <person name="Makarenko M."/>
            <person name="Klepikova A."/>
            <person name="Omelchenko D."/>
            <person name="Novikova G."/>
            <person name="Obukhova E."/>
            <person name="Bogdanov V."/>
            <person name="Penin A."/>
            <person name="Logacheva M."/>
        </authorList>
    </citation>
    <scope>NUCLEOTIDE SEQUENCE</scope>
    <source>
        <strain evidence="2">Hsosn_3</strain>
        <tissue evidence="2">Leaf</tissue>
    </source>
</reference>
<name>A0AAD8MZU6_9APIA</name>
<keyword evidence="3" id="KW-1185">Reference proteome</keyword>
<sequence>MCHDNLIPIETEKDLGIIIDMVDCNYKFIRLYMTSNSPTFDDEAWDFSFTQMDVDDRIQRIEDIRDEVEGNVNEVVEEDIEDEEEKQIFHGDSSNMDSSESDCPKPKKKVRRIPPPNPPYRARKRGRYSMLMGLFKNTEDTLVVIDEDEKKAEEKKNEKKAEEKKSEKKAEKKKGKQKVKKKPCALGETSKVDKENIVEGATPCHINEAVNGEHEDNPNEEEEIETVIDENHKQAEEEQDGYDIDTSEFEYDSKRALLMHFKAISQNLNIDFV</sequence>